<sequence>MTNSRHSDWKYPMRRHRPAVRGALTAGAVTALALGALAPTAAAAPAATGATAAATAATTAWRDSAFQVDRPAVIHRSDVVLGRPNTDPTESMPLGNGTLGAAVWAADGLTAQLNRGDTFPDRKSPGRVTVPGLKKITEADDFTARLDVYNGVLTESGGGMTATVYTRADRDELVVDVTGADPNSAQSVDGDLWDGRSPSSTASGAVATLAETWTDDGGGGSGDTFGTLLGITAGGRNVTTSVTDGDSVRVAFNPAADGSFRVVVAAPHWAGGDAGATAASYLGSDASASVSALRTPHLNWWHDFWDRAGTMKIESADGTGPYVENLRTVFLYQSAASNRGSLPGTQAGVADLFSFTRDEHDWSPESYWWWNLRMQAAAHLSSGVGDLNTPFYKLYTSNLANIEAWTKDHMPGHTGACVPETMRFNGNGYFDGGLGNASCLAGITSYNAQTVSTGAEVSLALWQQYRTTGDLAFLRDSYPLMRSAAEFLLSYATTGSDGLLHTRGNAHETQWGVQDPVTDSAAMQALFPVVGAAAKKLGTDADLQSRLTAALAKVPPLPRTDAATHTKVLTPSADGTGEDVIALSGEPAAETHNSENLDLEPVWPYGLIGDSGTLHDLAVRTFDNRRWPNDANWSFDALQAARLGKADAVKAGLLFNVTNQLYPSGLTSNNNVLTGREPYSETTGVIAAGVNEALVQDYDDVLRIAPAVPSDWDVDGTVTVHDNAKVDVQTRGGVPVGAVLEAGSTADFTTRNPWPGQSAGVVDAADGSTVVAYSTAAQFTIPAKAGHDYLIQRQSTPLGSLPYEKIGGRAAELPRHLFKTQIGLDFPASPAPAGPVGTLGAVGGTCVSHAPGLANGTAVQTAACDGGTSQVWIAGRNGSLWVQGKCAVPAQKSGATGTALVLAACDGSTAQQWKAGTDGSLVNQASGLCAEVKGSSTAAGTALVTATCATATTGQRFTAPTAPAGPQGHLTGIGGMCADSDGDGQAPGTPLVLDNCSSADSQQWTVASDGTLRVFDSRCMTPEGGGTGDNGTPLVLEICDGSAAQQWHAGADGGVVNNLSGRCLDVKDTVAEAGAVLWLWNCGPVTDGKVWHLPVQQRQDPTGRISGYGGKCADLAGSGSTSAAGTQVQLNTCGTGTSQKWTVAADGTVRVLGKCMALKSGATADGTRAVLADCDASSTAQQWTWAANRGLVSKKSGTCLDATGPSSANGTPLQIWACAYSDNQRWQLPAGVPTGHLTGLGAKCADLAGSGSTNAAGTAVQLNTCGTGISQDWSVAADGTVQVLGDCMGVANNATASGTAVTLQVCDGNNGQKWKAGADGSLVNTLSGRCLDATDASSANGTKLQIWTCGGSAQQKWNLPASA</sequence>
<dbReference type="InterPro" id="IPR012341">
    <property type="entry name" value="6hp_glycosidase-like_sf"/>
</dbReference>
<dbReference type="InterPro" id="IPR000772">
    <property type="entry name" value="Ricin_B_lectin"/>
</dbReference>
<name>A0ABV1SV29_9ACTN</name>
<feature type="domain" description="Ricin B lectin" evidence="5">
    <location>
        <begin position="965"/>
        <end position="1094"/>
    </location>
</feature>
<feature type="signal peptide" evidence="4">
    <location>
        <begin position="1"/>
        <end position="43"/>
    </location>
</feature>
<dbReference type="InterPro" id="IPR008928">
    <property type="entry name" value="6-hairpin_glycosidase_sf"/>
</dbReference>
<evidence type="ECO:0000256" key="1">
    <source>
        <dbReference type="ARBA" id="ARBA00022734"/>
    </source>
</evidence>
<evidence type="ECO:0000259" key="5">
    <source>
        <dbReference type="SMART" id="SM00458"/>
    </source>
</evidence>
<dbReference type="PROSITE" id="PS50231">
    <property type="entry name" value="RICIN_B_LECTIN"/>
    <property type="match status" value="4"/>
</dbReference>
<reference evidence="6 7" key="1">
    <citation type="submission" date="2024-06" db="EMBL/GenBank/DDBJ databases">
        <title>The Natural Products Discovery Center: Release of the First 8490 Sequenced Strains for Exploring Actinobacteria Biosynthetic Diversity.</title>
        <authorList>
            <person name="Kalkreuter E."/>
            <person name="Kautsar S.A."/>
            <person name="Yang D."/>
            <person name="Bader C.D."/>
            <person name="Teijaro C.N."/>
            <person name="Fluegel L."/>
            <person name="Davis C.M."/>
            <person name="Simpson J.R."/>
            <person name="Lauterbach L."/>
            <person name="Steele A.D."/>
            <person name="Gui C."/>
            <person name="Meng S."/>
            <person name="Li G."/>
            <person name="Viehrig K."/>
            <person name="Ye F."/>
            <person name="Su P."/>
            <person name="Kiefer A.F."/>
            <person name="Nichols A."/>
            <person name="Cepeda A.J."/>
            <person name="Yan W."/>
            <person name="Fan B."/>
            <person name="Jiang Y."/>
            <person name="Adhikari A."/>
            <person name="Zheng C.-J."/>
            <person name="Schuster L."/>
            <person name="Cowan T.M."/>
            <person name="Smanski M.J."/>
            <person name="Chevrette M.G."/>
            <person name="De Carvalho L.P.S."/>
            <person name="Shen B."/>
        </authorList>
    </citation>
    <scope>NUCLEOTIDE SEQUENCE [LARGE SCALE GENOMIC DNA]</scope>
    <source>
        <strain evidence="6 7">NPDC001615</strain>
    </source>
</reference>
<feature type="domain" description="Ricin B lectin" evidence="5">
    <location>
        <begin position="1100"/>
        <end position="1229"/>
    </location>
</feature>
<feature type="domain" description="Ricin B lectin" evidence="5">
    <location>
        <begin position="1232"/>
        <end position="1360"/>
    </location>
</feature>
<dbReference type="SUPFAM" id="SSF48208">
    <property type="entry name" value="Six-hairpin glycosidases"/>
    <property type="match status" value="1"/>
</dbReference>
<accession>A0ABV1SV29</accession>
<evidence type="ECO:0000313" key="7">
    <source>
        <dbReference type="Proteomes" id="UP001496720"/>
    </source>
</evidence>
<evidence type="ECO:0000256" key="2">
    <source>
        <dbReference type="ARBA" id="ARBA00023157"/>
    </source>
</evidence>
<evidence type="ECO:0000256" key="3">
    <source>
        <dbReference type="SAM" id="MobiDB-lite"/>
    </source>
</evidence>
<keyword evidence="4" id="KW-0732">Signal</keyword>
<keyword evidence="7" id="KW-1185">Reference proteome</keyword>
<dbReference type="Gene3D" id="1.50.10.10">
    <property type="match status" value="1"/>
</dbReference>
<dbReference type="SMART" id="SM00458">
    <property type="entry name" value="RICIN"/>
    <property type="match status" value="4"/>
</dbReference>
<feature type="domain" description="Ricin B lectin" evidence="5">
    <location>
        <begin position="833"/>
        <end position="960"/>
    </location>
</feature>
<proteinExistence type="predicted"/>
<dbReference type="InterPro" id="IPR035992">
    <property type="entry name" value="Ricin_B-like_lectins"/>
</dbReference>
<dbReference type="Pfam" id="PF00652">
    <property type="entry name" value="Ricin_B_lectin"/>
    <property type="match status" value="4"/>
</dbReference>
<dbReference type="InterPro" id="IPR054363">
    <property type="entry name" value="GH95_cat"/>
</dbReference>
<evidence type="ECO:0000256" key="4">
    <source>
        <dbReference type="SAM" id="SignalP"/>
    </source>
</evidence>
<dbReference type="PANTHER" id="PTHR11675">
    <property type="entry name" value="N-ACETYLGALACTOSAMINYLTRANSFERASE"/>
    <property type="match status" value="1"/>
</dbReference>
<dbReference type="RefSeq" id="WP_352147375.1">
    <property type="nucleotide sequence ID" value="NZ_JBEOZY010000010.1"/>
</dbReference>
<organism evidence="6 7">
    <name type="scientific">Streptomyces violaceorubidus</name>
    <dbReference type="NCBI Taxonomy" id="284042"/>
    <lineage>
        <taxon>Bacteria</taxon>
        <taxon>Bacillati</taxon>
        <taxon>Actinomycetota</taxon>
        <taxon>Actinomycetes</taxon>
        <taxon>Kitasatosporales</taxon>
        <taxon>Streptomycetaceae</taxon>
        <taxon>Streptomyces</taxon>
    </lineage>
</organism>
<feature type="chain" id="PRO_5047261594" evidence="4">
    <location>
        <begin position="44"/>
        <end position="1363"/>
    </location>
</feature>
<dbReference type="Proteomes" id="UP001496720">
    <property type="component" value="Unassembled WGS sequence"/>
</dbReference>
<comment type="caution">
    <text evidence="6">The sequence shown here is derived from an EMBL/GenBank/DDBJ whole genome shotgun (WGS) entry which is preliminary data.</text>
</comment>
<dbReference type="SUPFAM" id="SSF50370">
    <property type="entry name" value="Ricin B-like lectins"/>
    <property type="match status" value="4"/>
</dbReference>
<evidence type="ECO:0000313" key="6">
    <source>
        <dbReference type="EMBL" id="MER6165596.1"/>
    </source>
</evidence>
<keyword evidence="2" id="KW-1015">Disulfide bond</keyword>
<dbReference type="EMBL" id="JBEOZY010000010">
    <property type="protein sequence ID" value="MER6165596.1"/>
    <property type="molecule type" value="Genomic_DNA"/>
</dbReference>
<keyword evidence="1" id="KW-0430">Lectin</keyword>
<feature type="region of interest" description="Disordered" evidence="3">
    <location>
        <begin position="180"/>
        <end position="199"/>
    </location>
</feature>
<gene>
    <name evidence="6" type="ORF">ABT188_13635</name>
</gene>
<protein>
    <submittedName>
        <fullName evidence="6">Ricin-type beta-trefoil lectin domain protein</fullName>
    </submittedName>
</protein>
<dbReference type="Pfam" id="PF22124">
    <property type="entry name" value="Glyco_hydro_95_cat"/>
    <property type="match status" value="1"/>
</dbReference>
<dbReference type="Gene3D" id="2.80.10.50">
    <property type="match status" value="6"/>
</dbReference>